<evidence type="ECO:0000256" key="1">
    <source>
        <dbReference type="ARBA" id="ARBA00004141"/>
    </source>
</evidence>
<dbReference type="PANTHER" id="PTHR17920">
    <property type="entry name" value="TRANSMEMBRANE AND COILED-COIL DOMAIN-CONTAINING PROTEIN 4 TMCO4"/>
    <property type="match status" value="1"/>
</dbReference>
<feature type="transmembrane region" description="Helical" evidence="7">
    <location>
        <begin position="354"/>
        <end position="380"/>
    </location>
</feature>
<dbReference type="Proteomes" id="UP000631114">
    <property type="component" value="Unassembled WGS sequence"/>
</dbReference>
<organism evidence="8 9">
    <name type="scientific">Coptis chinensis</name>
    <dbReference type="NCBI Taxonomy" id="261450"/>
    <lineage>
        <taxon>Eukaryota</taxon>
        <taxon>Viridiplantae</taxon>
        <taxon>Streptophyta</taxon>
        <taxon>Embryophyta</taxon>
        <taxon>Tracheophyta</taxon>
        <taxon>Spermatophyta</taxon>
        <taxon>Magnoliopsida</taxon>
        <taxon>Ranunculales</taxon>
        <taxon>Ranunculaceae</taxon>
        <taxon>Coptidoideae</taxon>
        <taxon>Coptis</taxon>
    </lineage>
</organism>
<dbReference type="InterPro" id="IPR007941">
    <property type="entry name" value="DUF726"/>
</dbReference>
<evidence type="ECO:0000256" key="5">
    <source>
        <dbReference type="ARBA" id="ARBA00023136"/>
    </source>
</evidence>
<comment type="caution">
    <text evidence="8">The sequence shown here is derived from an EMBL/GenBank/DDBJ whole genome shotgun (WGS) entry which is preliminary data.</text>
</comment>
<evidence type="ECO:0000256" key="3">
    <source>
        <dbReference type="ARBA" id="ARBA00022692"/>
    </source>
</evidence>
<evidence type="ECO:0000256" key="7">
    <source>
        <dbReference type="SAM" id="Phobius"/>
    </source>
</evidence>
<dbReference type="OrthoDB" id="277931at2759"/>
<evidence type="ECO:0000313" key="9">
    <source>
        <dbReference type="Proteomes" id="UP000631114"/>
    </source>
</evidence>
<proteinExistence type="inferred from homology"/>
<keyword evidence="5 7" id="KW-0472">Membrane</keyword>
<protein>
    <recommendedName>
        <fullName evidence="10">Transmembrane and coiled-coil domain-containing protein 4</fullName>
    </recommendedName>
</protein>
<evidence type="ECO:0008006" key="10">
    <source>
        <dbReference type="Google" id="ProtNLM"/>
    </source>
</evidence>
<evidence type="ECO:0000256" key="2">
    <source>
        <dbReference type="ARBA" id="ARBA00009824"/>
    </source>
</evidence>
<dbReference type="PANTHER" id="PTHR17920:SF24">
    <property type="entry name" value="ALPHA_BETA HYDROLASE-RELATED"/>
    <property type="match status" value="1"/>
</dbReference>
<comment type="subcellular location">
    <subcellularLocation>
        <location evidence="1">Membrane</location>
        <topology evidence="1">Multi-pass membrane protein</topology>
    </subcellularLocation>
</comment>
<keyword evidence="3 7" id="KW-0812">Transmembrane</keyword>
<dbReference type="GO" id="GO:0016020">
    <property type="term" value="C:membrane"/>
    <property type="evidence" value="ECO:0007669"/>
    <property type="project" value="UniProtKB-SubCell"/>
</dbReference>
<dbReference type="SUPFAM" id="SSF53474">
    <property type="entry name" value="alpha/beta-Hydrolases"/>
    <property type="match status" value="1"/>
</dbReference>
<keyword evidence="9" id="KW-1185">Reference proteome</keyword>
<gene>
    <name evidence="8" type="ORF">IFM89_008747</name>
</gene>
<dbReference type="InterPro" id="IPR029058">
    <property type="entry name" value="AB_hydrolase_fold"/>
</dbReference>
<feature type="region of interest" description="Disordered" evidence="6">
    <location>
        <begin position="165"/>
        <end position="184"/>
    </location>
</feature>
<evidence type="ECO:0000256" key="6">
    <source>
        <dbReference type="SAM" id="MobiDB-lite"/>
    </source>
</evidence>
<evidence type="ECO:0000313" key="8">
    <source>
        <dbReference type="EMBL" id="KAF9600398.1"/>
    </source>
</evidence>
<feature type="transmembrane region" description="Helical" evidence="7">
    <location>
        <begin position="309"/>
        <end position="334"/>
    </location>
</feature>
<comment type="similarity">
    <text evidence="2">Belongs to the TMCO4 family.</text>
</comment>
<dbReference type="EMBL" id="JADFTS010000006">
    <property type="protein sequence ID" value="KAF9600398.1"/>
    <property type="molecule type" value="Genomic_DNA"/>
</dbReference>
<keyword evidence="4 7" id="KW-1133">Transmembrane helix</keyword>
<evidence type="ECO:0000256" key="4">
    <source>
        <dbReference type="ARBA" id="ARBA00022989"/>
    </source>
</evidence>
<dbReference type="Pfam" id="PF05277">
    <property type="entry name" value="DUF726"/>
    <property type="match status" value="1"/>
</dbReference>
<name>A0A835LLU9_9MAGN</name>
<reference evidence="8 9" key="1">
    <citation type="submission" date="2020-10" db="EMBL/GenBank/DDBJ databases">
        <title>The Coptis chinensis genome and diversification of protoberbering-type alkaloids.</title>
        <authorList>
            <person name="Wang B."/>
            <person name="Shu S."/>
            <person name="Song C."/>
            <person name="Liu Y."/>
        </authorList>
    </citation>
    <scope>NUCLEOTIDE SEQUENCE [LARGE SCALE GENOMIC DNA]</scope>
    <source>
        <strain evidence="8">HL-2020</strain>
        <tissue evidence="8">Leaf</tissue>
    </source>
</reference>
<feature type="transmembrane region" description="Helical" evidence="7">
    <location>
        <begin position="474"/>
        <end position="496"/>
    </location>
</feature>
<sequence>MSILTSTQRYAAGGLFALALHQSQIHQTRSGTSSILPTDEDLCKDKLVEVSNCDSITQNSQLWIHEDSGLLRPIFRVLEIDSKAWHGLEETGGTSSAKEHIGAFLTVLSEESDENASERMDKEVALMKAVDAMLMSVETDPVSSESVRKKECEYDHECREKLSIGDIQSTSEVPDAPSETFPRTNYKISSEGKAVNESCSKFEEELVEEVTLLNYQRKVVVLYELLSACLANTPEDYKKGSRHRQGYDARHRMALRLLATWLDVKWMKMEAMEVIVACSAMALVQSEEGKEEEIKSSESSWSNWKRGGIISGAALAGGTLMAITGGLAAPAIAAGVSALAPTLGTLVPVIGASGFAAAASAAGSVAGSIAVAASFGAAGAGLTGTKMARRVADVEEFEFRAVGENHNQGRLAVGIFVSGLVFEEEDFVMPWEGQDYDLERYALQWESKNLIAVSTAIQDWLTSKIALEMMKQGAMMTVLSTLLSALTLPVTLLTAIDFIDSKWAIAVDRSDKAGKLLAEVLSKGLQGNRPVTLIGFSLGARVIFKCLQSLAETEDNAGLVERVVLLGAPVSFADENWEIARKMVAGRFVNVFSANDWTLGVAFRASLLSQGLAGIQPIDVPGIENVDVTELIEGHSSYLCTTHQILKQLQIDAFYPILKASSAEPQEEISHRA</sequence>
<dbReference type="AlphaFoldDB" id="A0A835LLU9"/>
<accession>A0A835LLU9</accession>
<dbReference type="Gene3D" id="3.40.50.1820">
    <property type="entry name" value="alpha/beta hydrolase"/>
    <property type="match status" value="1"/>
</dbReference>